<reference evidence="1 3" key="1">
    <citation type="journal article" date="2022" name="Front. Cell. Infect. Microbiol.">
        <title>The Genomes of Two Strains of Taenia crassiceps the Animal Model for the Study of Human Cysticercosis.</title>
        <authorList>
            <person name="Bobes R.J."/>
            <person name="Estrada K."/>
            <person name="Rios-Valencia D.G."/>
            <person name="Calderon-Gallegos A."/>
            <person name="de la Torre P."/>
            <person name="Carrero J.C."/>
            <person name="Sanchez-Flores A."/>
            <person name="Laclette J.P."/>
        </authorList>
    </citation>
    <scope>NUCLEOTIDE SEQUENCE [LARGE SCALE GENOMIC DNA]</scope>
    <source>
        <strain evidence="1">WFUcys</strain>
    </source>
</reference>
<evidence type="ECO:0000313" key="2">
    <source>
        <dbReference type="EMBL" id="KAL5103743.1"/>
    </source>
</evidence>
<dbReference type="Proteomes" id="UP001651158">
    <property type="component" value="Unassembled WGS sequence"/>
</dbReference>
<sequence>MPASEAPLLLCKTPSHYRLSASGDRSFTPSSIRRLNWQSGEVTDDQSEGPTHLHLNAYSTVANYWCLHMRTEAQSLLTSLLRTATGTLVGVHTQPHITQATFVPITPASSPAEDSTLV</sequence>
<gene>
    <name evidence="1" type="ORF">TcWFU_006712</name>
    <name evidence="2" type="ORF">TcWFU_007061</name>
</gene>
<reference evidence="1" key="2">
    <citation type="submission" date="2024-12" db="EMBL/GenBank/DDBJ databases">
        <authorList>
            <person name="Estrada K."/>
            <person name="Bobes R.J."/>
            <person name="Sanchez-Flores A."/>
            <person name="Laclette J.P."/>
        </authorList>
    </citation>
    <scope>NUCLEOTIDE SEQUENCE</scope>
    <source>
        <strain evidence="1">WFUcys</strain>
        <tissue evidence="1">Peritoneal cavity of infected mice</tissue>
    </source>
</reference>
<protein>
    <submittedName>
        <fullName evidence="1">Uncharacterized protein</fullName>
    </submittedName>
</protein>
<name>A0ABR4Q280_9CEST</name>
<organism evidence="1 3">
    <name type="scientific">Taenia crassiceps</name>
    <dbReference type="NCBI Taxonomy" id="6207"/>
    <lineage>
        <taxon>Eukaryota</taxon>
        <taxon>Metazoa</taxon>
        <taxon>Spiralia</taxon>
        <taxon>Lophotrochozoa</taxon>
        <taxon>Platyhelminthes</taxon>
        <taxon>Cestoda</taxon>
        <taxon>Eucestoda</taxon>
        <taxon>Cyclophyllidea</taxon>
        <taxon>Taeniidae</taxon>
        <taxon>Taenia</taxon>
    </lineage>
</organism>
<dbReference type="EMBL" id="JAKROA010000016">
    <property type="protein sequence ID" value="KAL5103743.1"/>
    <property type="molecule type" value="Genomic_DNA"/>
</dbReference>
<dbReference type="EMBL" id="JAKROA010000016">
    <property type="protein sequence ID" value="KAL5103739.1"/>
    <property type="molecule type" value="Genomic_DNA"/>
</dbReference>
<evidence type="ECO:0000313" key="3">
    <source>
        <dbReference type="Proteomes" id="UP001651158"/>
    </source>
</evidence>
<evidence type="ECO:0000313" key="1">
    <source>
        <dbReference type="EMBL" id="KAL5103739.1"/>
    </source>
</evidence>
<proteinExistence type="predicted"/>
<comment type="caution">
    <text evidence="1">The sequence shown here is derived from an EMBL/GenBank/DDBJ whole genome shotgun (WGS) entry which is preliminary data.</text>
</comment>
<keyword evidence="3" id="KW-1185">Reference proteome</keyword>
<accession>A0ABR4Q280</accession>